<gene>
    <name evidence="1" type="ORF">AQI88_16510</name>
</gene>
<reference evidence="1 2" key="1">
    <citation type="submission" date="2015-10" db="EMBL/GenBank/DDBJ databases">
        <title>Draft genome sequence of Streptomyces cellostaticus DSM 40189, type strain for the species Streptomyces cellostaticus.</title>
        <authorList>
            <person name="Ruckert C."/>
            <person name="Winkler A."/>
            <person name="Kalinowski J."/>
            <person name="Kampfer P."/>
            <person name="Glaeser S."/>
        </authorList>
    </citation>
    <scope>NUCLEOTIDE SEQUENCE [LARGE SCALE GENOMIC DNA]</scope>
    <source>
        <strain evidence="1 2">DSM 40189</strain>
    </source>
</reference>
<dbReference type="AlphaFoldDB" id="A0A101NLU5"/>
<dbReference type="Proteomes" id="UP000054241">
    <property type="component" value="Unassembled WGS sequence"/>
</dbReference>
<proteinExistence type="predicted"/>
<name>A0A101NLU5_9ACTN</name>
<keyword evidence="2" id="KW-1185">Reference proteome</keyword>
<evidence type="ECO:0000313" key="1">
    <source>
        <dbReference type="EMBL" id="KUM95664.1"/>
    </source>
</evidence>
<organism evidence="1 2">
    <name type="scientific">Streptomyces cellostaticus</name>
    <dbReference type="NCBI Taxonomy" id="67285"/>
    <lineage>
        <taxon>Bacteria</taxon>
        <taxon>Bacillati</taxon>
        <taxon>Actinomycetota</taxon>
        <taxon>Actinomycetes</taxon>
        <taxon>Kitasatosporales</taxon>
        <taxon>Streptomycetaceae</taxon>
        <taxon>Streptomyces</taxon>
    </lineage>
</organism>
<accession>A0A101NLU5</accession>
<dbReference type="EMBL" id="LMWL01000029">
    <property type="protein sequence ID" value="KUM95664.1"/>
    <property type="molecule type" value="Genomic_DNA"/>
</dbReference>
<evidence type="ECO:0000313" key="2">
    <source>
        <dbReference type="Proteomes" id="UP000054241"/>
    </source>
</evidence>
<sequence length="101" mass="10995">MTEDQREGLHQCVGITPAAQAAHESVAVVVGRRTRAPGWAPGWRRLTPSGSHQVTGWVVYVPPRIDGSSAPNGPHRLALAARPHGWFCAERLRPRFALAMP</sequence>
<protein>
    <submittedName>
        <fullName evidence="1">Uncharacterized protein</fullName>
    </submittedName>
</protein>
<comment type="caution">
    <text evidence="1">The sequence shown here is derived from an EMBL/GenBank/DDBJ whole genome shotgun (WGS) entry which is preliminary data.</text>
</comment>